<organism evidence="1 2">
    <name type="scientific">Succinivibrio dextrinosolvens</name>
    <dbReference type="NCBI Taxonomy" id="83771"/>
    <lineage>
        <taxon>Bacteria</taxon>
        <taxon>Pseudomonadati</taxon>
        <taxon>Pseudomonadota</taxon>
        <taxon>Gammaproteobacteria</taxon>
        <taxon>Aeromonadales</taxon>
        <taxon>Succinivibrionaceae</taxon>
        <taxon>Succinivibrio</taxon>
    </lineage>
</organism>
<dbReference type="SUPFAM" id="SSF48452">
    <property type="entry name" value="TPR-like"/>
    <property type="match status" value="1"/>
</dbReference>
<protein>
    <recommendedName>
        <fullName evidence="3">Tetratricopeptide repeat-containing protein</fullName>
    </recommendedName>
</protein>
<evidence type="ECO:0000313" key="2">
    <source>
        <dbReference type="Proteomes" id="UP000243374"/>
    </source>
</evidence>
<dbReference type="Gene3D" id="1.25.40.10">
    <property type="entry name" value="Tetratricopeptide repeat domain"/>
    <property type="match status" value="1"/>
</dbReference>
<name>A0A662ZEX9_9GAMM</name>
<keyword evidence="2" id="KW-1185">Reference proteome</keyword>
<dbReference type="RefSeq" id="WP_074842068.1">
    <property type="nucleotide sequence ID" value="NZ_CP047056.1"/>
</dbReference>
<dbReference type="SMART" id="SM00028">
    <property type="entry name" value="TPR"/>
    <property type="match status" value="2"/>
</dbReference>
<accession>A0A662ZEX9</accession>
<dbReference type="InterPro" id="IPR005415">
    <property type="entry name" value="T3SS_Ca_resp_chp_LcrH/SycD"/>
</dbReference>
<gene>
    <name evidence="1" type="ORF">SAMN04487865_11771</name>
</gene>
<sequence>MTDAVISESEIKDLMTEMAKVSTDNLKRIFSSAPASKSWEEIEERLSKGELLKDICELTDEYMEASYKDAREKLDNSDFDGAREIFYNLCLFDQSKPKYWGGLGKCCEKLKQYKEAIESYKMLTLVTNAAEPLPYLCLGFCHLKNNDKKSALEVLEEGKELCDPYDQEQSPLLEQFENLIAVCNKSLLSQLNIN</sequence>
<dbReference type="EMBL" id="FOSF01000177">
    <property type="protein sequence ID" value="SFK64655.1"/>
    <property type="molecule type" value="Genomic_DNA"/>
</dbReference>
<dbReference type="AlphaFoldDB" id="A0A662ZEX9"/>
<reference evidence="1 2" key="1">
    <citation type="submission" date="2016-10" db="EMBL/GenBank/DDBJ databases">
        <authorList>
            <person name="Varghese N."/>
            <person name="Submissions S."/>
        </authorList>
    </citation>
    <scope>NUCLEOTIDE SEQUENCE [LARGE SCALE GENOMIC DNA]</scope>
    <source>
        <strain evidence="1 2">22B</strain>
    </source>
</reference>
<dbReference type="InterPro" id="IPR019734">
    <property type="entry name" value="TPR_rpt"/>
</dbReference>
<proteinExistence type="predicted"/>
<dbReference type="Proteomes" id="UP000243374">
    <property type="component" value="Unassembled WGS sequence"/>
</dbReference>
<dbReference type="InterPro" id="IPR011990">
    <property type="entry name" value="TPR-like_helical_dom_sf"/>
</dbReference>
<evidence type="ECO:0008006" key="3">
    <source>
        <dbReference type="Google" id="ProtNLM"/>
    </source>
</evidence>
<dbReference type="PRINTS" id="PR01595">
    <property type="entry name" value="SYCDCHAPRONE"/>
</dbReference>
<dbReference type="OrthoDB" id="8591320at2"/>
<evidence type="ECO:0000313" key="1">
    <source>
        <dbReference type="EMBL" id="SFK64655.1"/>
    </source>
</evidence>